<keyword evidence="3" id="KW-0276">Fatty acid metabolism</keyword>
<dbReference type="InterPro" id="IPR029045">
    <property type="entry name" value="ClpP/crotonase-like_dom_sf"/>
</dbReference>
<dbReference type="EMBL" id="PPEA01000213">
    <property type="protein sequence ID" value="PQM48305.1"/>
    <property type="molecule type" value="Genomic_DNA"/>
</dbReference>
<protein>
    <submittedName>
        <fullName evidence="9">Carnitinyl-CoA dehydratase</fullName>
        <ecNumber evidence="9">4.2.1.149</ecNumber>
    </submittedName>
</protein>
<dbReference type="InterPro" id="IPR045002">
    <property type="entry name" value="Ech1-like"/>
</dbReference>
<sequence>MPVIAGVDGYCYGAGFQLALAADFRYTTPDCESSIMEGKFGLIPDMTGSVALRELVTSRSPTST</sequence>
<dbReference type="GO" id="GO:0016853">
    <property type="term" value="F:isomerase activity"/>
    <property type="evidence" value="ECO:0007669"/>
    <property type="project" value="InterPro"/>
</dbReference>
<reference evidence="9 11" key="2">
    <citation type="journal article" date="2017" name="Int. J. Syst. Evol. Microbiol.">
        <title>Mycobacterium talmoniae sp. nov., a slowly growing mycobacterium isolated from human respiratory samples.</title>
        <authorList>
            <person name="Davidson R.M."/>
            <person name="DeGroote M.A."/>
            <person name="Marola J.L."/>
            <person name="Buss S."/>
            <person name="Jones V."/>
            <person name="McNeil M.R."/>
            <person name="Freifeld A.G."/>
            <person name="Elaine Epperson L."/>
            <person name="Hasan N.A."/>
            <person name="Jackson M."/>
            <person name="Iwen P.C."/>
            <person name="Salfinger M."/>
            <person name="Strong M."/>
        </authorList>
    </citation>
    <scope>NUCLEOTIDE SEQUENCE [LARGE SCALE GENOMIC DNA]</scope>
    <source>
        <strain evidence="9 11">ATCC BAA-2683</strain>
    </source>
</reference>
<dbReference type="EC" id="4.2.1.149" evidence="9"/>
<evidence type="ECO:0000256" key="6">
    <source>
        <dbReference type="ARBA" id="ARBA00023717"/>
    </source>
</evidence>
<dbReference type="AlphaFoldDB" id="A0A1S1NBP7"/>
<dbReference type="PROSITE" id="PS00166">
    <property type="entry name" value="ENOYL_COA_HYDRATASE"/>
    <property type="match status" value="1"/>
</dbReference>
<reference evidence="9" key="3">
    <citation type="submission" date="2018-01" db="EMBL/GenBank/DDBJ databases">
        <authorList>
            <person name="Gaut B.S."/>
            <person name="Morton B.R."/>
            <person name="Clegg M.T."/>
            <person name="Duvall M.R."/>
        </authorList>
    </citation>
    <scope>NUCLEOTIDE SEQUENCE</scope>
    <source>
        <strain evidence="9">ATCC BAA-2683</strain>
    </source>
</reference>
<name>A0A1S1NBP7_9MYCO</name>
<comment type="caution">
    <text evidence="8">The sequence shown here is derived from an EMBL/GenBank/DDBJ whole genome shotgun (WGS) entry which is preliminary data.</text>
</comment>
<accession>A0A1S1NBP7</accession>
<keyword evidence="4" id="KW-0443">Lipid metabolism</keyword>
<evidence type="ECO:0000256" key="3">
    <source>
        <dbReference type="ARBA" id="ARBA00022832"/>
    </source>
</evidence>
<keyword evidence="10" id="KW-1185">Reference proteome</keyword>
<dbReference type="Pfam" id="PF00378">
    <property type="entry name" value="ECH_1"/>
    <property type="match status" value="1"/>
</dbReference>
<dbReference type="PANTHER" id="PTHR43149:SF1">
    <property type="entry name" value="DELTA(3,5)-DELTA(2,4)-DIENOYL-COA ISOMERASE, MITOCHONDRIAL"/>
    <property type="match status" value="1"/>
</dbReference>
<evidence type="ECO:0000256" key="4">
    <source>
        <dbReference type="ARBA" id="ARBA00023098"/>
    </source>
</evidence>
<comment type="catalytic activity">
    <reaction evidence="5">
        <text>a (3S)-3-hydroxyacyl-CoA = a (2E)-enoyl-CoA + H2O</text>
        <dbReference type="Rhea" id="RHEA:16105"/>
        <dbReference type="ChEBI" id="CHEBI:15377"/>
        <dbReference type="ChEBI" id="CHEBI:57318"/>
        <dbReference type="ChEBI" id="CHEBI:58856"/>
        <dbReference type="EC" id="4.2.1.17"/>
    </reaction>
</comment>
<comment type="catalytic activity">
    <reaction evidence="6">
        <text>a 4-saturated-(3S)-3-hydroxyacyl-CoA = a (3E)-enoyl-CoA + H2O</text>
        <dbReference type="Rhea" id="RHEA:20724"/>
        <dbReference type="ChEBI" id="CHEBI:15377"/>
        <dbReference type="ChEBI" id="CHEBI:58521"/>
        <dbReference type="ChEBI" id="CHEBI:137480"/>
        <dbReference type="EC" id="4.2.1.17"/>
    </reaction>
</comment>
<dbReference type="GO" id="GO:0006631">
    <property type="term" value="P:fatty acid metabolic process"/>
    <property type="evidence" value="ECO:0007669"/>
    <property type="project" value="UniProtKB-KW"/>
</dbReference>
<dbReference type="InterPro" id="IPR018376">
    <property type="entry name" value="Enoyl-CoA_hyd/isom_CS"/>
</dbReference>
<evidence type="ECO:0000256" key="2">
    <source>
        <dbReference type="ARBA" id="ARBA00005254"/>
    </source>
</evidence>
<dbReference type="EMBL" id="MLQM01000099">
    <property type="protein sequence ID" value="OHV01442.1"/>
    <property type="molecule type" value="Genomic_DNA"/>
</dbReference>
<evidence type="ECO:0000256" key="1">
    <source>
        <dbReference type="ARBA" id="ARBA00002994"/>
    </source>
</evidence>
<dbReference type="Proteomes" id="UP000179734">
    <property type="component" value="Unassembled WGS sequence"/>
</dbReference>
<dbReference type="PANTHER" id="PTHR43149">
    <property type="entry name" value="ENOYL-COA HYDRATASE"/>
    <property type="match status" value="1"/>
</dbReference>
<comment type="function">
    <text evidence="1">Could possibly oxidize fatty acids using specific components.</text>
</comment>
<evidence type="ECO:0000313" key="8">
    <source>
        <dbReference type="EMBL" id="OHV01442.1"/>
    </source>
</evidence>
<evidence type="ECO:0000256" key="7">
    <source>
        <dbReference type="RuleBase" id="RU003707"/>
    </source>
</evidence>
<evidence type="ECO:0000313" key="10">
    <source>
        <dbReference type="Proteomes" id="UP000179734"/>
    </source>
</evidence>
<evidence type="ECO:0000313" key="11">
    <source>
        <dbReference type="Proteomes" id="UP000238296"/>
    </source>
</evidence>
<gene>
    <name evidence="9" type="primary">caiD_4</name>
    <name evidence="8" type="ORF">BKN37_17050</name>
    <name evidence="9" type="ORF">C1Y40_01477</name>
</gene>
<evidence type="ECO:0000313" key="9">
    <source>
        <dbReference type="EMBL" id="PQM48305.1"/>
    </source>
</evidence>
<reference evidence="8 10" key="1">
    <citation type="submission" date="2016-10" db="EMBL/GenBank/DDBJ databases">
        <title>Genome sequence of Mycobacterium talmonii.</title>
        <authorList>
            <person name="Greninger A.L."/>
            <person name="Elliott B."/>
            <person name="Vasireddy S."/>
            <person name="Vasireddy R."/>
        </authorList>
    </citation>
    <scope>NUCLEOTIDE SEQUENCE [LARGE SCALE GENOMIC DNA]</scope>
    <source>
        <strain evidence="8">MO-5499</strain>
        <strain evidence="10">NE-TNMC-100812</strain>
    </source>
</reference>
<dbReference type="GO" id="GO:0004300">
    <property type="term" value="F:enoyl-CoA hydratase activity"/>
    <property type="evidence" value="ECO:0007669"/>
    <property type="project" value="UniProtKB-EC"/>
</dbReference>
<evidence type="ECO:0000256" key="5">
    <source>
        <dbReference type="ARBA" id="ARBA00023709"/>
    </source>
</evidence>
<dbReference type="InterPro" id="IPR001753">
    <property type="entry name" value="Enoyl-CoA_hydra/iso"/>
</dbReference>
<organism evidence="8 10">
    <name type="scientific">Mycobacterium talmoniae</name>
    <dbReference type="NCBI Taxonomy" id="1858794"/>
    <lineage>
        <taxon>Bacteria</taxon>
        <taxon>Bacillati</taxon>
        <taxon>Actinomycetota</taxon>
        <taxon>Actinomycetes</taxon>
        <taxon>Mycobacteriales</taxon>
        <taxon>Mycobacteriaceae</taxon>
        <taxon>Mycobacterium</taxon>
    </lineage>
</organism>
<dbReference type="CDD" id="cd06558">
    <property type="entry name" value="crotonase-like"/>
    <property type="match status" value="1"/>
</dbReference>
<dbReference type="SUPFAM" id="SSF52096">
    <property type="entry name" value="ClpP/crotonase"/>
    <property type="match status" value="1"/>
</dbReference>
<keyword evidence="9" id="KW-0456">Lyase</keyword>
<dbReference type="Gene3D" id="3.90.226.10">
    <property type="entry name" value="2-enoyl-CoA Hydratase, Chain A, domain 1"/>
    <property type="match status" value="1"/>
</dbReference>
<proteinExistence type="inferred from homology"/>
<dbReference type="Proteomes" id="UP000238296">
    <property type="component" value="Unassembled WGS sequence"/>
</dbReference>
<comment type="similarity">
    <text evidence="2 7">Belongs to the enoyl-CoA hydratase/isomerase family.</text>
</comment>